<evidence type="ECO:0000313" key="9">
    <source>
        <dbReference type="Proteomes" id="UP000039217"/>
    </source>
</evidence>
<dbReference type="EMBL" id="CSAE01000390">
    <property type="protein sequence ID" value="COW22124.1"/>
    <property type="molecule type" value="Genomic_DNA"/>
</dbReference>
<name>A0A0U0R8B6_MYCTX</name>
<protein>
    <submittedName>
        <fullName evidence="7">Uncharacterized protein</fullName>
    </submittedName>
</protein>
<proteinExistence type="predicted"/>
<dbReference type="Proteomes" id="UP000048289">
    <property type="component" value="Unassembled WGS sequence"/>
</dbReference>
<sequence>MPERAGAERADDLVESGTDPRHLGFGDAGLHTHRLDQVVDRTGRDTVHVGLHHHRVQGLIDPPARLEDRREERALAQLRDSQFHVTGLRGQHPRSGTVAIGHPSVAAFITGSADPFSGFELAEFLQHQTDGITDQVDAITSAERVEQLGQGRLWQGHRRDLLRCVLGGTHRRSRRRPLPHRSHSATTPKPTTLRDAYRRRGTTFGIADRHQEVSAIRSRKWARRRGSP</sequence>
<dbReference type="Proteomes" id="UP000045842">
    <property type="component" value="Unassembled WGS sequence"/>
</dbReference>
<dbReference type="EMBL" id="CQQC01000163">
    <property type="protein sequence ID" value="CNU48281.1"/>
    <property type="molecule type" value="Genomic_DNA"/>
</dbReference>
<evidence type="ECO:0000313" key="11">
    <source>
        <dbReference type="Proteomes" id="UP000046947"/>
    </source>
</evidence>
<evidence type="ECO:0000313" key="2">
    <source>
        <dbReference type="EMBL" id="CFE40219.1"/>
    </source>
</evidence>
<evidence type="ECO:0000313" key="12">
    <source>
        <dbReference type="Proteomes" id="UP000048289"/>
    </source>
</evidence>
<dbReference type="AlphaFoldDB" id="A0A0U0R8B6"/>
<dbReference type="EMBL" id="CSAD01000358">
    <property type="protein sequence ID" value="COV82807.1"/>
    <property type="molecule type" value="Genomic_DNA"/>
</dbReference>
<evidence type="ECO:0000313" key="10">
    <source>
        <dbReference type="Proteomes" id="UP000045842"/>
    </source>
</evidence>
<evidence type="ECO:0000313" key="6">
    <source>
        <dbReference type="EMBL" id="COV82807.1"/>
    </source>
</evidence>
<gene>
    <name evidence="4" type="ORF">ERS007661_00741</name>
    <name evidence="6" type="ORF">ERS007679_02535</name>
    <name evidence="2" type="ORF">ERS007681_02428</name>
    <name evidence="3" type="ORF">ERS007688_02150</name>
    <name evidence="7" type="ORF">ERS007703_03099</name>
    <name evidence="5" type="ORF">ERS007741_00717</name>
</gene>
<dbReference type="Proteomes" id="UP000046947">
    <property type="component" value="Unassembled WGS sequence"/>
</dbReference>
<organism evidence="7 8">
    <name type="scientific">Mycobacterium tuberculosis</name>
    <dbReference type="NCBI Taxonomy" id="1773"/>
    <lineage>
        <taxon>Bacteria</taxon>
        <taxon>Bacillati</taxon>
        <taxon>Actinomycetota</taxon>
        <taxon>Actinomycetes</taxon>
        <taxon>Mycobacteriales</taxon>
        <taxon>Mycobacteriaceae</taxon>
        <taxon>Mycobacterium</taxon>
        <taxon>Mycobacterium tuberculosis complex</taxon>
    </lineage>
</organism>
<evidence type="ECO:0000256" key="1">
    <source>
        <dbReference type="SAM" id="MobiDB-lite"/>
    </source>
</evidence>
<evidence type="ECO:0000313" key="13">
    <source>
        <dbReference type="Proteomes" id="UP000048600"/>
    </source>
</evidence>
<evidence type="ECO:0000313" key="4">
    <source>
        <dbReference type="EMBL" id="CNU48281.1"/>
    </source>
</evidence>
<evidence type="ECO:0000313" key="8">
    <source>
        <dbReference type="Proteomes" id="UP000038802"/>
    </source>
</evidence>
<feature type="compositionally biased region" description="Basic and acidic residues" evidence="1">
    <location>
        <begin position="1"/>
        <end position="24"/>
    </location>
</feature>
<dbReference type="Proteomes" id="UP000048600">
    <property type="component" value="Unassembled WGS sequence"/>
</dbReference>
<dbReference type="Proteomes" id="UP000038802">
    <property type="component" value="Unassembled WGS sequence"/>
</dbReference>
<dbReference type="Proteomes" id="UP000039217">
    <property type="component" value="Unassembled WGS sequence"/>
</dbReference>
<evidence type="ECO:0000313" key="7">
    <source>
        <dbReference type="EMBL" id="COW22124.1"/>
    </source>
</evidence>
<dbReference type="EMBL" id="CFOH01000333">
    <property type="protein sequence ID" value="CFE52750.1"/>
    <property type="molecule type" value="Genomic_DNA"/>
</dbReference>
<feature type="region of interest" description="Disordered" evidence="1">
    <location>
        <begin position="168"/>
        <end position="197"/>
    </location>
</feature>
<reference evidence="7" key="1">
    <citation type="submission" date="2015-03" db="EMBL/GenBank/DDBJ databases">
        <authorList>
            <person name="Murphy D."/>
        </authorList>
    </citation>
    <scope>NUCLEOTIDE SEQUENCE [LARGE SCALE GENOMIC DNA]</scope>
    <source>
        <strain evidence="7">K00500041</strain>
    </source>
</reference>
<reference evidence="8 9" key="2">
    <citation type="submission" date="2015-03" db="EMBL/GenBank/DDBJ databases">
        <authorList>
            <consortium name="Pathogen Informatics"/>
        </authorList>
    </citation>
    <scope>NUCLEOTIDE SEQUENCE [LARGE SCALE GENOMIC DNA]</scope>
    <source>
        <strain evidence="4 9">D00501624</strain>
        <strain evidence="6 10">G09801536</strain>
        <strain evidence="2 12">G09901357</strain>
        <strain evidence="3 11">H09601792</strain>
        <strain evidence="8">K00500041</strain>
        <strain evidence="5 13">P00601463</strain>
    </source>
</reference>
<evidence type="ECO:0000313" key="5">
    <source>
        <dbReference type="EMBL" id="COV81531.1"/>
    </source>
</evidence>
<evidence type="ECO:0000313" key="3">
    <source>
        <dbReference type="EMBL" id="CFE52750.1"/>
    </source>
</evidence>
<feature type="compositionally biased region" description="Basic residues" evidence="1">
    <location>
        <begin position="169"/>
        <end position="183"/>
    </location>
</feature>
<feature type="region of interest" description="Disordered" evidence="1">
    <location>
        <begin position="1"/>
        <end position="28"/>
    </location>
</feature>
<dbReference type="EMBL" id="CHKL01000048">
    <property type="protein sequence ID" value="COV81531.1"/>
    <property type="molecule type" value="Genomic_DNA"/>
</dbReference>
<accession>A0A0U0R8B6</accession>
<dbReference type="EMBL" id="CFOE01000319">
    <property type="protein sequence ID" value="CFE40219.1"/>
    <property type="molecule type" value="Genomic_DNA"/>
</dbReference>